<feature type="domain" description="Transposase DDE" evidence="2">
    <location>
        <begin position="419"/>
        <end position="518"/>
    </location>
</feature>
<evidence type="ECO:0000259" key="2">
    <source>
        <dbReference type="Pfam" id="PF13751"/>
    </source>
</evidence>
<dbReference type="InterPro" id="IPR025668">
    <property type="entry name" value="Tnp_DDE_dom"/>
</dbReference>
<evidence type="ECO:0000313" key="3">
    <source>
        <dbReference type="EMBL" id="AEF17880.1"/>
    </source>
</evidence>
<dbReference type="KEGG" id="txy:Thexy_1861"/>
<sequence length="543" mass="62668">MFKENKDHLQQKMFTSEFWMDKRVFERLSNSWAPLYYEHVFCKINEKLFAPLYTQNTGRPNFPVNILLSLEYFKHIYDYTDEELINQFYYNVQIAFAMGIKNVGEINLGIRTLYYFRKHVYEYILKHPQEEDLIFGQFIKLMKEFSLKAGVMTDKQRMDSTLISSNIKKAGRLALALDVLEKAIKKVPHEFLSDKLKEVTKEGYTRTLLYKTKSSEIENRLEHVIDLCVELKEIIQGNENLSSNNELLLLERLLNEQTVKNASEKGYKIKRGKDIAGNSLQSAYDIDATYRKKAEKQSSGYVLNISETCDNNNEIQLITDYVVEKNIVSDVEIINSRLEIIKENTGCKEIVVDGGYYGKRTFDTSKDHGIIIKYTDMTGGKPDENKTSVLEFKLDEDNKILRCPANIEPLDSYVANGASTAHFIKSDCEVCEKKEFCIAKPHKDLNTVRIEHDTIKAEKTRSEIETNKKTNVSSRAAIEGTISELKRKHGADETRVRGLIKTRIVEGLKITACNIKRFIIYMQEKRTKVVKDATYFGIPVSQT</sequence>
<dbReference type="EMBL" id="CP002739">
    <property type="protein sequence ID" value="AEF17880.1"/>
    <property type="molecule type" value="Genomic_DNA"/>
</dbReference>
<dbReference type="STRING" id="858215.Thexy_1861"/>
<gene>
    <name evidence="3" type="ordered locus">Thexy_1861</name>
</gene>
<dbReference type="RefSeq" id="WP_013788612.1">
    <property type="nucleotide sequence ID" value="NC_015555.1"/>
</dbReference>
<name>F6BJ63_THEXL</name>
<evidence type="ECO:0000313" key="4">
    <source>
        <dbReference type="Proteomes" id="UP000007239"/>
    </source>
</evidence>
<organism evidence="3 4">
    <name type="scientific">Thermoanaerobacterium xylanolyticum (strain ATCC 49914 / DSM 7097 / LX-11)</name>
    <dbReference type="NCBI Taxonomy" id="858215"/>
    <lineage>
        <taxon>Bacteria</taxon>
        <taxon>Bacillati</taxon>
        <taxon>Bacillota</taxon>
        <taxon>Clostridia</taxon>
        <taxon>Thermoanaerobacterales</taxon>
        <taxon>Thermoanaerobacteraceae</taxon>
        <taxon>Thermoanaerobacterium</taxon>
    </lineage>
</organism>
<dbReference type="InterPro" id="IPR008490">
    <property type="entry name" value="Transposase_InsH_N"/>
</dbReference>
<dbReference type="PANTHER" id="PTHR33408:SF2">
    <property type="entry name" value="TRANSPOSASE DDE DOMAIN-CONTAINING PROTEIN"/>
    <property type="match status" value="1"/>
</dbReference>
<dbReference type="eggNOG" id="COG3039">
    <property type="taxonomic scope" value="Bacteria"/>
</dbReference>
<dbReference type="HOGENOM" id="CLU_034194_0_0_9"/>
<reference evidence="3" key="1">
    <citation type="submission" date="2011-05" db="EMBL/GenBank/DDBJ databases">
        <title>Complete sequence of Thermoanaerobacterium xylanolyticum LX-11.</title>
        <authorList>
            <consortium name="US DOE Joint Genome Institute"/>
            <person name="Lucas S."/>
            <person name="Han J."/>
            <person name="Lapidus A."/>
            <person name="Cheng J.-F."/>
            <person name="Goodwin L."/>
            <person name="Pitluck S."/>
            <person name="Peters L."/>
            <person name="Mikhailova N."/>
            <person name="Lu M."/>
            <person name="Han C."/>
            <person name="Tapia R."/>
            <person name="Land M."/>
            <person name="Hauser L."/>
            <person name="Kyrpides N."/>
            <person name="Ivanova N."/>
            <person name="Pagani I."/>
            <person name="Hemme C."/>
            <person name="Woyke T."/>
        </authorList>
    </citation>
    <scope>NUCLEOTIDE SEQUENCE</scope>
    <source>
        <strain evidence="3">LX-11</strain>
    </source>
</reference>
<proteinExistence type="predicted"/>
<dbReference type="PANTHER" id="PTHR33408">
    <property type="entry name" value="TRANSPOSASE"/>
    <property type="match status" value="1"/>
</dbReference>
<dbReference type="AlphaFoldDB" id="F6BJ63"/>
<feature type="domain" description="Transposase InsH N-terminal" evidence="1">
    <location>
        <begin position="46"/>
        <end position="101"/>
    </location>
</feature>
<dbReference type="Pfam" id="PF05598">
    <property type="entry name" value="DUF772"/>
    <property type="match status" value="1"/>
</dbReference>
<dbReference type="Pfam" id="PF13751">
    <property type="entry name" value="DDE_Tnp_1_6"/>
    <property type="match status" value="1"/>
</dbReference>
<keyword evidence="4" id="KW-1185">Reference proteome</keyword>
<dbReference type="Proteomes" id="UP000007239">
    <property type="component" value="Chromosome"/>
</dbReference>
<accession>F6BJ63</accession>
<evidence type="ECO:0000259" key="1">
    <source>
        <dbReference type="Pfam" id="PF05598"/>
    </source>
</evidence>
<protein>
    <submittedName>
        <fullName evidence="3">Uncharacterized protein</fullName>
    </submittedName>
</protein>